<comment type="caution">
    <text evidence="2">The sequence shown here is derived from an EMBL/GenBank/DDBJ whole genome shotgun (WGS) entry which is preliminary data.</text>
</comment>
<feature type="region of interest" description="Disordered" evidence="1">
    <location>
        <begin position="57"/>
        <end position="185"/>
    </location>
</feature>
<organism evidence="2 3">
    <name type="scientific">Phyllachora maydis</name>
    <dbReference type="NCBI Taxonomy" id="1825666"/>
    <lineage>
        <taxon>Eukaryota</taxon>
        <taxon>Fungi</taxon>
        <taxon>Dikarya</taxon>
        <taxon>Ascomycota</taxon>
        <taxon>Pezizomycotina</taxon>
        <taxon>Sordariomycetes</taxon>
        <taxon>Sordariomycetidae</taxon>
        <taxon>Phyllachorales</taxon>
        <taxon>Phyllachoraceae</taxon>
        <taxon>Phyllachora</taxon>
    </lineage>
</organism>
<reference evidence="2" key="1">
    <citation type="journal article" date="2023" name="Mol. Plant Microbe Interact.">
        <title>Elucidating the Obligate Nature and Biological Capacity of an Invasive Fungal Corn Pathogen.</title>
        <authorList>
            <person name="MacCready J.S."/>
            <person name="Roggenkamp E.M."/>
            <person name="Gdanetz K."/>
            <person name="Chilvers M.I."/>
        </authorList>
    </citation>
    <scope>NUCLEOTIDE SEQUENCE</scope>
    <source>
        <strain evidence="2">PM02</strain>
    </source>
</reference>
<accession>A0AAD9MI04</accession>
<evidence type="ECO:0000313" key="2">
    <source>
        <dbReference type="EMBL" id="KAK2073953.1"/>
    </source>
</evidence>
<dbReference type="EMBL" id="JAQQPM010000007">
    <property type="protein sequence ID" value="KAK2073953.1"/>
    <property type="molecule type" value="Genomic_DNA"/>
</dbReference>
<feature type="compositionally biased region" description="Acidic residues" evidence="1">
    <location>
        <begin position="65"/>
        <end position="80"/>
    </location>
</feature>
<feature type="compositionally biased region" description="Low complexity" evidence="1">
    <location>
        <begin position="81"/>
        <end position="104"/>
    </location>
</feature>
<evidence type="ECO:0000256" key="1">
    <source>
        <dbReference type="SAM" id="MobiDB-lite"/>
    </source>
</evidence>
<dbReference type="Proteomes" id="UP001217918">
    <property type="component" value="Unassembled WGS sequence"/>
</dbReference>
<proteinExistence type="predicted"/>
<sequence length="207" mass="21841">MAGNQDMVDGMGDEEWREQVAKDDLLMAQAINSADPQEDGGALGAAVSRLFGGEAIDQRGKADDAIDFEDMDLSDDDLPDGDPAAAGNAPADLPALTDDGGTSNDTDDLFGDPHDPHDSSPVHHGPLDLASSPRPTTGDAGDRVDMPSTLPGRESLEDLRALNFDHDDGPAGTNQDPNIPPPAENPIELVKQLWPGFEEEKPSRPSL</sequence>
<feature type="compositionally biased region" description="Basic and acidic residues" evidence="1">
    <location>
        <begin position="111"/>
        <end position="121"/>
    </location>
</feature>
<name>A0AAD9MI04_9PEZI</name>
<keyword evidence="3" id="KW-1185">Reference proteome</keyword>
<gene>
    <name evidence="2" type="ORF">P8C59_008190</name>
</gene>
<dbReference type="AlphaFoldDB" id="A0AAD9MI04"/>
<evidence type="ECO:0000313" key="3">
    <source>
        <dbReference type="Proteomes" id="UP001217918"/>
    </source>
</evidence>
<feature type="compositionally biased region" description="Basic and acidic residues" evidence="1">
    <location>
        <begin position="154"/>
        <end position="169"/>
    </location>
</feature>
<protein>
    <submittedName>
        <fullName evidence="2">Uncharacterized protein</fullName>
    </submittedName>
</protein>